<protein>
    <recommendedName>
        <fullName evidence="1">VOC domain-containing protein</fullName>
    </recommendedName>
</protein>
<evidence type="ECO:0000259" key="1">
    <source>
        <dbReference type="PROSITE" id="PS51819"/>
    </source>
</evidence>
<dbReference type="EMBL" id="CACSIO010000001">
    <property type="protein sequence ID" value="CAA0085305.1"/>
    <property type="molecule type" value="Genomic_DNA"/>
</dbReference>
<organism evidence="2 3">
    <name type="scientific">BD1-7 clade bacterium</name>
    <dbReference type="NCBI Taxonomy" id="2029982"/>
    <lineage>
        <taxon>Bacteria</taxon>
        <taxon>Pseudomonadati</taxon>
        <taxon>Pseudomonadota</taxon>
        <taxon>Gammaproteobacteria</taxon>
        <taxon>Cellvibrionales</taxon>
        <taxon>Spongiibacteraceae</taxon>
        <taxon>BD1-7 clade</taxon>
    </lineage>
</organism>
<sequence length="118" mass="13239">MKMNYFVVGTNNMDASIAFYNSLFENTDINYLASTDRMAYWQGEDFAFAVAIPFDEEPASNGNGTMVGFSVGSTDEVKRLYNKVIELGGRGDGEPNPRGPRFSAYVRDLDNNKICFYE</sequence>
<dbReference type="InterPro" id="IPR029068">
    <property type="entry name" value="Glyas_Bleomycin-R_OHBP_Dase"/>
</dbReference>
<keyword evidence="3" id="KW-1185">Reference proteome</keyword>
<dbReference type="PANTHER" id="PTHR35006:SF1">
    <property type="entry name" value="BLL2941 PROTEIN"/>
    <property type="match status" value="1"/>
</dbReference>
<dbReference type="Proteomes" id="UP000441399">
    <property type="component" value="Unassembled WGS sequence"/>
</dbReference>
<dbReference type="CDD" id="cd07262">
    <property type="entry name" value="VOC_like"/>
    <property type="match status" value="1"/>
</dbReference>
<dbReference type="Pfam" id="PF00903">
    <property type="entry name" value="Glyoxalase"/>
    <property type="match status" value="1"/>
</dbReference>
<feature type="domain" description="VOC" evidence="1">
    <location>
        <begin position="2"/>
        <end position="118"/>
    </location>
</feature>
<accession>A0A5S9N8N3</accession>
<reference evidence="2 3" key="1">
    <citation type="submission" date="2019-11" db="EMBL/GenBank/DDBJ databases">
        <authorList>
            <person name="Holert J."/>
        </authorList>
    </citation>
    <scope>NUCLEOTIDE SEQUENCE [LARGE SCALE GENOMIC DNA]</scope>
    <source>
        <strain evidence="2">SB11_3</strain>
    </source>
</reference>
<dbReference type="SUPFAM" id="SSF54593">
    <property type="entry name" value="Glyoxalase/Bleomycin resistance protein/Dihydroxybiphenyl dioxygenase"/>
    <property type="match status" value="1"/>
</dbReference>
<gene>
    <name evidence="2" type="ORF">OPDIPICF_00801</name>
</gene>
<proteinExistence type="predicted"/>
<name>A0A5S9N8N3_9GAMM</name>
<dbReference type="InterPro" id="IPR004360">
    <property type="entry name" value="Glyas_Fos-R_dOase_dom"/>
</dbReference>
<dbReference type="PANTHER" id="PTHR35006">
    <property type="entry name" value="GLYOXALASE FAMILY PROTEIN (AFU_ORTHOLOGUE AFUA_5G14830)"/>
    <property type="match status" value="1"/>
</dbReference>
<evidence type="ECO:0000313" key="3">
    <source>
        <dbReference type="Proteomes" id="UP000441399"/>
    </source>
</evidence>
<dbReference type="AlphaFoldDB" id="A0A5S9N8N3"/>
<dbReference type="OrthoDB" id="9800438at2"/>
<dbReference type="InterPro" id="IPR037523">
    <property type="entry name" value="VOC_core"/>
</dbReference>
<evidence type="ECO:0000313" key="2">
    <source>
        <dbReference type="EMBL" id="CAA0085305.1"/>
    </source>
</evidence>
<dbReference type="Gene3D" id="3.10.180.10">
    <property type="entry name" value="2,3-Dihydroxybiphenyl 1,2-Dioxygenase, domain 1"/>
    <property type="match status" value="1"/>
</dbReference>
<dbReference type="PROSITE" id="PS51819">
    <property type="entry name" value="VOC"/>
    <property type="match status" value="1"/>
</dbReference>